<comment type="caution">
    <text evidence="2">The sequence shown here is derived from an EMBL/GenBank/DDBJ whole genome shotgun (WGS) entry which is preliminary data.</text>
</comment>
<proteinExistence type="predicted"/>
<organism evidence="2 3">
    <name type="scientific">Porphyromonas macacae</name>
    <dbReference type="NCBI Taxonomy" id="28115"/>
    <lineage>
        <taxon>Bacteria</taxon>
        <taxon>Pseudomonadati</taxon>
        <taxon>Bacteroidota</taxon>
        <taxon>Bacteroidia</taxon>
        <taxon>Bacteroidales</taxon>
        <taxon>Porphyromonadaceae</taxon>
        <taxon>Porphyromonas</taxon>
    </lineage>
</organism>
<keyword evidence="1" id="KW-0812">Transmembrane</keyword>
<name>A0A0A2EFK8_9PORP</name>
<dbReference type="RefSeq" id="WP_036873041.1">
    <property type="nucleotide sequence ID" value="NZ_JRFA01000008.1"/>
</dbReference>
<feature type="transmembrane region" description="Helical" evidence="1">
    <location>
        <begin position="52"/>
        <end position="72"/>
    </location>
</feature>
<evidence type="ECO:0000256" key="1">
    <source>
        <dbReference type="SAM" id="Phobius"/>
    </source>
</evidence>
<dbReference type="AlphaFoldDB" id="A0A0A2EFK8"/>
<evidence type="ECO:0000313" key="2">
    <source>
        <dbReference type="EMBL" id="KGN75224.1"/>
    </source>
</evidence>
<dbReference type="Proteomes" id="UP000030103">
    <property type="component" value="Unassembled WGS sequence"/>
</dbReference>
<feature type="transmembrane region" description="Helical" evidence="1">
    <location>
        <begin position="21"/>
        <end position="40"/>
    </location>
</feature>
<protein>
    <submittedName>
        <fullName evidence="2">Uncharacterized protein</fullName>
    </submittedName>
</protein>
<dbReference type="STRING" id="28115.HQ47_02505"/>
<evidence type="ECO:0000313" key="3">
    <source>
        <dbReference type="Proteomes" id="UP000030103"/>
    </source>
</evidence>
<keyword evidence="1" id="KW-0472">Membrane</keyword>
<accession>A0A0A2EFK8</accession>
<sequence length="150" mass="17605">MMRYYLKGYSPKSKTAILLRTLITLLPVCGIIGLGLNIHWDSIGLNRNFYPIWINCILLPFIFSSHRSEIIIDEKLQTYRFAHFLWGIRFTQPYTLDKYRNVEIINKKKGEVKLNLKNGSASYFYIDAPEAFAERVNGLLQKNFNNDHDR</sequence>
<keyword evidence="1" id="KW-1133">Transmembrane helix</keyword>
<dbReference type="EMBL" id="JRFA01000008">
    <property type="protein sequence ID" value="KGN75224.1"/>
    <property type="molecule type" value="Genomic_DNA"/>
</dbReference>
<keyword evidence="3" id="KW-1185">Reference proteome</keyword>
<reference evidence="2 3" key="1">
    <citation type="submission" date="2014-09" db="EMBL/GenBank/DDBJ databases">
        <title>Draft Genome Sequence of Porphyromonas macacae COT-192_OH2859.</title>
        <authorList>
            <person name="Wallis C."/>
            <person name="Deusch O."/>
            <person name="O'Flynn C."/>
            <person name="Davis I."/>
            <person name="Horsfall A."/>
            <person name="Kirkwood N."/>
            <person name="Harris S."/>
            <person name="Eisen J.A."/>
            <person name="Coil D.A."/>
            <person name="Darling A.E."/>
            <person name="Jospin G."/>
            <person name="Alexiev A."/>
        </authorList>
    </citation>
    <scope>NUCLEOTIDE SEQUENCE [LARGE SCALE GENOMIC DNA]</scope>
    <source>
        <strain evidence="3">COT-192 OH2859</strain>
    </source>
</reference>
<gene>
    <name evidence="2" type="ORF">HQ47_02505</name>
</gene>